<keyword evidence="7" id="KW-0808">Transferase</keyword>
<dbReference type="PROSITE" id="PS50112">
    <property type="entry name" value="PAS"/>
    <property type="match status" value="3"/>
</dbReference>
<keyword evidence="10" id="KW-0547">Nucleotide-binding</keyword>
<dbReference type="CDD" id="cd00130">
    <property type="entry name" value="PAS"/>
    <property type="match status" value="3"/>
</dbReference>
<dbReference type="Pfam" id="PF00072">
    <property type="entry name" value="Response_reg"/>
    <property type="match status" value="1"/>
</dbReference>
<dbReference type="InterPro" id="IPR005467">
    <property type="entry name" value="His_kinase_dom"/>
</dbReference>
<evidence type="ECO:0000256" key="5">
    <source>
        <dbReference type="ARBA" id="ARBA00022519"/>
    </source>
</evidence>
<dbReference type="InterPro" id="IPR013655">
    <property type="entry name" value="PAS_fold_3"/>
</dbReference>
<dbReference type="SUPFAM" id="SSF47226">
    <property type="entry name" value="Histidine-containing phosphotransfer domain, HPT domain"/>
    <property type="match status" value="1"/>
</dbReference>
<evidence type="ECO:0000256" key="9">
    <source>
        <dbReference type="ARBA" id="ARBA00022777"/>
    </source>
</evidence>
<evidence type="ECO:0000256" key="1">
    <source>
        <dbReference type="ARBA" id="ARBA00000085"/>
    </source>
</evidence>
<dbReference type="PROSITE" id="PS50109">
    <property type="entry name" value="HIS_KIN"/>
    <property type="match status" value="1"/>
</dbReference>
<feature type="transmembrane region" description="Helical" evidence="16">
    <location>
        <begin position="235"/>
        <end position="257"/>
    </location>
</feature>
<dbReference type="PROSITE" id="PS50924">
    <property type="entry name" value="MHYT"/>
    <property type="match status" value="1"/>
</dbReference>
<evidence type="ECO:0000256" key="15">
    <source>
        <dbReference type="PROSITE-ProRule" id="PRU00169"/>
    </source>
</evidence>
<dbReference type="InterPro" id="IPR000700">
    <property type="entry name" value="PAS-assoc_C"/>
</dbReference>
<evidence type="ECO:0000256" key="11">
    <source>
        <dbReference type="ARBA" id="ARBA00022989"/>
    </source>
</evidence>
<keyword evidence="6 15" id="KW-0597">Phosphoprotein</keyword>
<feature type="transmembrane region" description="Helical" evidence="16">
    <location>
        <begin position="96"/>
        <end position="115"/>
    </location>
</feature>
<comment type="catalytic activity">
    <reaction evidence="1">
        <text>ATP + protein L-histidine = ADP + protein N-phospho-L-histidine.</text>
        <dbReference type="EC" id="2.7.13.3"/>
    </reaction>
</comment>
<evidence type="ECO:0000256" key="4">
    <source>
        <dbReference type="ARBA" id="ARBA00022475"/>
    </source>
</evidence>
<dbReference type="CDD" id="cd00082">
    <property type="entry name" value="HisKA"/>
    <property type="match status" value="1"/>
</dbReference>
<feature type="modified residue" description="4-aspartylphosphate" evidence="15">
    <location>
        <position position="950"/>
    </location>
</feature>
<dbReference type="InterPro" id="IPR036641">
    <property type="entry name" value="HPT_dom_sf"/>
</dbReference>
<dbReference type="SUPFAM" id="SSF47384">
    <property type="entry name" value="Homodimeric domain of signal transducing histidine kinase"/>
    <property type="match status" value="1"/>
</dbReference>
<comment type="subcellular location">
    <subcellularLocation>
        <location evidence="2">Cell inner membrane</location>
        <topology evidence="2">Multi-pass membrane protein</topology>
    </subcellularLocation>
</comment>
<evidence type="ECO:0000259" key="18">
    <source>
        <dbReference type="PROSITE" id="PS50109"/>
    </source>
</evidence>
<feature type="domain" description="PAS" evidence="20">
    <location>
        <begin position="269"/>
        <end position="320"/>
    </location>
</feature>
<keyword evidence="8 16" id="KW-0812">Transmembrane</keyword>
<feature type="domain" description="PAS" evidence="20">
    <location>
        <begin position="419"/>
        <end position="470"/>
    </location>
</feature>
<accession>A0ABT5N2D0</accession>
<feature type="domain" description="PAC" evidence="21">
    <location>
        <begin position="595"/>
        <end position="647"/>
    </location>
</feature>
<dbReference type="SUPFAM" id="SSF55874">
    <property type="entry name" value="ATPase domain of HSP90 chaperone/DNA topoisomerase II/histidine kinase"/>
    <property type="match status" value="1"/>
</dbReference>
<feature type="modified residue" description="Phosphohistidine" evidence="14">
    <location>
        <position position="1094"/>
    </location>
</feature>
<dbReference type="InterPro" id="IPR008207">
    <property type="entry name" value="Sig_transdc_His_kin_Hpt_dom"/>
</dbReference>
<keyword evidence="11 16" id="KW-1133">Transmembrane helix</keyword>
<evidence type="ECO:0000259" key="21">
    <source>
        <dbReference type="PROSITE" id="PS50113"/>
    </source>
</evidence>
<dbReference type="EMBL" id="JAQSIP010000006">
    <property type="protein sequence ID" value="MDD0839739.1"/>
    <property type="molecule type" value="Genomic_DNA"/>
</dbReference>
<dbReference type="InterPro" id="IPR003661">
    <property type="entry name" value="HisK_dim/P_dom"/>
</dbReference>
<evidence type="ECO:0000256" key="13">
    <source>
        <dbReference type="ARBA" id="ARBA00023136"/>
    </source>
</evidence>
<organism evidence="24 25">
    <name type="scientific">Curvibacter cyanobacteriorum</name>
    <dbReference type="NCBI Taxonomy" id="3026422"/>
    <lineage>
        <taxon>Bacteria</taxon>
        <taxon>Pseudomonadati</taxon>
        <taxon>Pseudomonadota</taxon>
        <taxon>Betaproteobacteria</taxon>
        <taxon>Burkholderiales</taxon>
        <taxon>Comamonadaceae</taxon>
        <taxon>Curvibacter</taxon>
    </lineage>
</organism>
<dbReference type="InterPro" id="IPR001789">
    <property type="entry name" value="Sig_transdc_resp-reg_receiver"/>
</dbReference>
<evidence type="ECO:0000259" key="22">
    <source>
        <dbReference type="PROSITE" id="PS50894"/>
    </source>
</evidence>
<dbReference type="RefSeq" id="WP_273952231.1">
    <property type="nucleotide sequence ID" value="NZ_JAQSIP010000006.1"/>
</dbReference>
<dbReference type="Proteomes" id="UP001528673">
    <property type="component" value="Unassembled WGS sequence"/>
</dbReference>
<keyword evidence="12" id="KW-0902">Two-component regulatory system</keyword>
<sequence>MPDLLASFFLVATPETPLLQGQHDPWLVGLSVVVAMLTSAMALQLAGVARRNRRAALSQVALGTGALTLGAGVWAMHFIGMLAFELCTTVRFNPGLTLGSMLPSLGASYVALRVLSKRQIQPSQLLIGGTLVGAGIGLMHYSGMAAMEMGPVLRYDPWWFLGSIAVAVVLAVLALWIRFELRRRNQLSPGQAVALGGMVMGMAIAGMHYMAMGAARFVGQDEVGFVADLSRNNSLALTIALITLVISMLTAAVNAALRYRQIYRELTVSEARLQAVLDTAVDGVISMNPRGEIQAFNPAAERIFGWRSAEVRGRPITDLLPDLHDGGPQATTGSRLSALVGSVRELDGLRRDGSRLPVRLAIGHAADSEDSLWVGFVTDLTERRRIEDALAESEQQHRSLIANIPGATFRCRYQRDQGKGELIFVSDAIEAMSGWPVADFLHQQRRLDQLVHPIDRERVERLTRQALQEAGAYVIEYRLQTAQGEELWVSETAGLVRDSRGQANWVDGILMDVTQSKLRNADFEGVVQAIRRALVVIEFDLHGTILNVNQNFLQLTGYQAEELVGQPHRVLCLPEDADHPDYAAHWAALRRGEFRSGEFHRLGKHKKDIWIHATYNPILDVDGAPSRVIKFVNDLSERHAMEQDLRLAKDKAEQAAASKSTFLANMSHEIRTPMNAIIGFTEVVLESPLSDTQRQHLNTINRSARSLLSLLNDILDTAKMEHGSVQLEVKDFSLRELCHDLLATLRLGAASKGLGLHCDYPDELPSFFRGDALRLQQVMLNLLGNAIKFTEKGEVRLTVRRDGETLVLAVRDTGIGIPADRLERIFDPFSQADASMTRRFGGTGLGTTIARQLVQLMGGEIQVTSTLGEGSEFTVQVPLPLGQAPLDSPQELAAVQLPPLRILVADDVPQNLELLSLRLGRLGHEVSTAQDGEQACAQIESQAFDVVLMDVQMPRLDGLAATRRVREWERRQGRPPVPVIALTASVLEEDRRATEDAGMNGFAVKPVDLARLLAEIARVTQLGQVADLANATQQAHGQAHDPEHDGVDWARGSALWGDVQTLVSRIRQFLTDTLQQLPPLLQDLDDQTLKAQAHRLHGAAANLALPRVQAMAAALEQSPATGPEQQVAWLVLQAEMQALLDQLPGEPATTPAPKTAAPHAEPAAALNPDDVRELIEHLQRGELPDAALQRLSAALDAPRREALQNAIDGFDFDQALALAQQLPSAPPEAAP</sequence>
<evidence type="ECO:0000256" key="7">
    <source>
        <dbReference type="ARBA" id="ARBA00022679"/>
    </source>
</evidence>
<dbReference type="InterPro" id="IPR035965">
    <property type="entry name" value="PAS-like_dom_sf"/>
</dbReference>
<feature type="region of interest" description="Disordered" evidence="17">
    <location>
        <begin position="1144"/>
        <end position="1163"/>
    </location>
</feature>
<evidence type="ECO:0000256" key="8">
    <source>
        <dbReference type="ARBA" id="ARBA00022692"/>
    </source>
</evidence>
<keyword evidence="4" id="KW-1003">Cell membrane</keyword>
<evidence type="ECO:0000259" key="19">
    <source>
        <dbReference type="PROSITE" id="PS50110"/>
    </source>
</evidence>
<dbReference type="CDD" id="cd00088">
    <property type="entry name" value="HPT"/>
    <property type="match status" value="1"/>
</dbReference>
<dbReference type="PROSITE" id="PS50110">
    <property type="entry name" value="RESPONSE_REGULATORY"/>
    <property type="match status" value="1"/>
</dbReference>
<evidence type="ECO:0000256" key="16">
    <source>
        <dbReference type="PROSITE-ProRule" id="PRU00244"/>
    </source>
</evidence>
<dbReference type="InterPro" id="IPR036097">
    <property type="entry name" value="HisK_dim/P_sf"/>
</dbReference>
<protein>
    <recommendedName>
        <fullName evidence="3">histidine kinase</fullName>
        <ecNumber evidence="3">2.7.13.3</ecNumber>
    </recommendedName>
</protein>
<dbReference type="InterPro" id="IPR003594">
    <property type="entry name" value="HATPase_dom"/>
</dbReference>
<evidence type="ECO:0000259" key="23">
    <source>
        <dbReference type="PROSITE" id="PS50924"/>
    </source>
</evidence>
<evidence type="ECO:0000256" key="14">
    <source>
        <dbReference type="PROSITE-ProRule" id="PRU00110"/>
    </source>
</evidence>
<dbReference type="Pfam" id="PF08447">
    <property type="entry name" value="PAS_3"/>
    <property type="match status" value="2"/>
</dbReference>
<keyword evidence="13 16" id="KW-0472">Membrane</keyword>
<dbReference type="Gene3D" id="3.30.565.10">
    <property type="entry name" value="Histidine kinase-like ATPase, C-terminal domain"/>
    <property type="match status" value="1"/>
</dbReference>
<dbReference type="PROSITE" id="PS50113">
    <property type="entry name" value="PAC"/>
    <property type="match status" value="3"/>
</dbReference>
<evidence type="ECO:0000256" key="10">
    <source>
        <dbReference type="ARBA" id="ARBA00022840"/>
    </source>
</evidence>
<dbReference type="InterPro" id="IPR001610">
    <property type="entry name" value="PAC"/>
</dbReference>
<feature type="transmembrane region" description="Helical" evidence="16">
    <location>
        <begin position="191"/>
        <end position="215"/>
    </location>
</feature>
<dbReference type="InterPro" id="IPR004358">
    <property type="entry name" value="Sig_transdc_His_kin-like_C"/>
</dbReference>
<evidence type="ECO:0000256" key="3">
    <source>
        <dbReference type="ARBA" id="ARBA00012438"/>
    </source>
</evidence>
<reference evidence="24 25" key="1">
    <citation type="submission" date="2023-02" db="EMBL/GenBank/DDBJ databases">
        <title>Bacterial whole genomic sequence of Curvibacter sp. HBC61.</title>
        <authorList>
            <person name="Le V."/>
            <person name="Ko S.-R."/>
            <person name="Ahn C.-Y."/>
            <person name="Oh H.-M."/>
        </authorList>
    </citation>
    <scope>NUCLEOTIDE SEQUENCE [LARGE SCALE GENOMIC DNA]</scope>
    <source>
        <strain evidence="24 25">HBC61</strain>
    </source>
</reference>
<feature type="domain" description="PAC" evidence="21">
    <location>
        <begin position="342"/>
        <end position="392"/>
    </location>
</feature>
<evidence type="ECO:0000259" key="20">
    <source>
        <dbReference type="PROSITE" id="PS50112"/>
    </source>
</evidence>
<dbReference type="SUPFAM" id="SSF52172">
    <property type="entry name" value="CheY-like"/>
    <property type="match status" value="1"/>
</dbReference>
<dbReference type="SMART" id="SM00448">
    <property type="entry name" value="REC"/>
    <property type="match status" value="1"/>
</dbReference>
<dbReference type="SUPFAM" id="SSF55785">
    <property type="entry name" value="PYP-like sensor domain (PAS domain)"/>
    <property type="match status" value="3"/>
</dbReference>
<feature type="domain" description="PAS" evidence="20">
    <location>
        <begin position="536"/>
        <end position="576"/>
    </location>
</feature>
<dbReference type="Pfam" id="PF03707">
    <property type="entry name" value="MHYT"/>
    <property type="match status" value="3"/>
</dbReference>
<proteinExistence type="predicted"/>
<dbReference type="CDD" id="cd17546">
    <property type="entry name" value="REC_hyHK_CKI1_RcsC-like"/>
    <property type="match status" value="1"/>
</dbReference>
<dbReference type="SMART" id="SM00387">
    <property type="entry name" value="HATPase_c"/>
    <property type="match status" value="1"/>
</dbReference>
<dbReference type="InterPro" id="IPR000014">
    <property type="entry name" value="PAS"/>
</dbReference>
<dbReference type="NCBIfam" id="TIGR00229">
    <property type="entry name" value="sensory_box"/>
    <property type="match status" value="3"/>
</dbReference>
<evidence type="ECO:0000256" key="6">
    <source>
        <dbReference type="ARBA" id="ARBA00022553"/>
    </source>
</evidence>
<dbReference type="PROSITE" id="PS50894">
    <property type="entry name" value="HPT"/>
    <property type="match status" value="1"/>
</dbReference>
<dbReference type="Gene3D" id="3.40.50.2300">
    <property type="match status" value="1"/>
</dbReference>
<evidence type="ECO:0000256" key="2">
    <source>
        <dbReference type="ARBA" id="ARBA00004429"/>
    </source>
</evidence>
<keyword evidence="25" id="KW-1185">Reference proteome</keyword>
<feature type="domain" description="MHYT" evidence="23">
    <location>
        <begin position="23"/>
        <end position="218"/>
    </location>
</feature>
<comment type="caution">
    <text evidence="24">The sequence shown here is derived from an EMBL/GenBank/DDBJ whole genome shotgun (WGS) entry which is preliminary data.</text>
</comment>
<name>A0ABT5N2D0_9BURK</name>
<dbReference type="SMART" id="SM00388">
    <property type="entry name" value="HisKA"/>
    <property type="match status" value="1"/>
</dbReference>
<dbReference type="PANTHER" id="PTHR43047:SF64">
    <property type="entry name" value="HISTIDINE KINASE CONTAINING CHEY-HOMOLOGOUS RECEIVER DOMAIN AND PAS DOMAIN-RELATED"/>
    <property type="match status" value="1"/>
</dbReference>
<evidence type="ECO:0000313" key="24">
    <source>
        <dbReference type="EMBL" id="MDD0839739.1"/>
    </source>
</evidence>
<dbReference type="InterPro" id="IPR036890">
    <property type="entry name" value="HATPase_C_sf"/>
</dbReference>
<feature type="transmembrane region" description="Helical" evidence="16">
    <location>
        <begin position="27"/>
        <end position="48"/>
    </location>
</feature>
<feature type="domain" description="Response regulatory" evidence="19">
    <location>
        <begin position="901"/>
        <end position="1020"/>
    </location>
</feature>
<feature type="transmembrane region" description="Helical" evidence="16">
    <location>
        <begin position="158"/>
        <end position="179"/>
    </location>
</feature>
<feature type="domain" description="HPt" evidence="22">
    <location>
        <begin position="1055"/>
        <end position="1153"/>
    </location>
</feature>
<dbReference type="Pfam" id="PF00512">
    <property type="entry name" value="HisKA"/>
    <property type="match status" value="1"/>
</dbReference>
<evidence type="ECO:0000256" key="17">
    <source>
        <dbReference type="SAM" id="MobiDB-lite"/>
    </source>
</evidence>
<dbReference type="PANTHER" id="PTHR43047">
    <property type="entry name" value="TWO-COMPONENT HISTIDINE PROTEIN KINASE"/>
    <property type="match status" value="1"/>
</dbReference>
<keyword evidence="9" id="KW-0418">Kinase</keyword>
<dbReference type="SMART" id="SM00086">
    <property type="entry name" value="PAC"/>
    <property type="match status" value="3"/>
</dbReference>
<dbReference type="EC" id="2.7.13.3" evidence="3"/>
<feature type="compositionally biased region" description="Low complexity" evidence="17">
    <location>
        <begin position="1147"/>
        <end position="1163"/>
    </location>
</feature>
<dbReference type="InterPro" id="IPR011006">
    <property type="entry name" value="CheY-like_superfamily"/>
</dbReference>
<feature type="domain" description="Histidine kinase" evidence="18">
    <location>
        <begin position="665"/>
        <end position="881"/>
    </location>
</feature>
<feature type="transmembrane region" description="Helical" evidence="16">
    <location>
        <begin position="60"/>
        <end position="84"/>
    </location>
</feature>
<dbReference type="Pfam" id="PF13426">
    <property type="entry name" value="PAS_9"/>
    <property type="match status" value="1"/>
</dbReference>
<feature type="domain" description="PAC" evidence="21">
    <location>
        <begin position="473"/>
        <end position="525"/>
    </location>
</feature>
<feature type="transmembrane region" description="Helical" evidence="16">
    <location>
        <begin position="127"/>
        <end position="146"/>
    </location>
</feature>
<dbReference type="SMART" id="SM00091">
    <property type="entry name" value="PAS"/>
    <property type="match status" value="3"/>
</dbReference>
<dbReference type="Gene3D" id="3.30.450.20">
    <property type="entry name" value="PAS domain"/>
    <property type="match status" value="3"/>
</dbReference>
<dbReference type="PRINTS" id="PR00344">
    <property type="entry name" value="BCTRLSENSOR"/>
</dbReference>
<dbReference type="CDD" id="cd16922">
    <property type="entry name" value="HATPase_EvgS-ArcB-TorS-like"/>
    <property type="match status" value="1"/>
</dbReference>
<keyword evidence="10" id="KW-0067">ATP-binding</keyword>
<gene>
    <name evidence="24" type="ORF">PSQ40_14230</name>
</gene>
<dbReference type="Gene3D" id="1.10.287.130">
    <property type="match status" value="1"/>
</dbReference>
<evidence type="ECO:0000256" key="12">
    <source>
        <dbReference type="ARBA" id="ARBA00023012"/>
    </source>
</evidence>
<dbReference type="Pfam" id="PF02518">
    <property type="entry name" value="HATPase_c"/>
    <property type="match status" value="1"/>
</dbReference>
<keyword evidence="5" id="KW-0997">Cell inner membrane</keyword>
<dbReference type="Pfam" id="PF01627">
    <property type="entry name" value="Hpt"/>
    <property type="match status" value="1"/>
</dbReference>
<evidence type="ECO:0000313" key="25">
    <source>
        <dbReference type="Proteomes" id="UP001528673"/>
    </source>
</evidence>
<dbReference type="Gene3D" id="1.20.120.160">
    <property type="entry name" value="HPT domain"/>
    <property type="match status" value="1"/>
</dbReference>
<dbReference type="InterPro" id="IPR005330">
    <property type="entry name" value="MHYT_dom"/>
</dbReference>